<evidence type="ECO:0008006" key="4">
    <source>
        <dbReference type="Google" id="ProtNLM"/>
    </source>
</evidence>
<reference evidence="2 3" key="1">
    <citation type="submission" date="2020-10" db="EMBL/GenBank/DDBJ databases">
        <title>Sequencing the genomes of 1000 actinobacteria strains.</title>
        <authorList>
            <person name="Klenk H.-P."/>
        </authorList>
    </citation>
    <scope>NUCLEOTIDE SEQUENCE [LARGE SCALE GENOMIC DNA]</scope>
    <source>
        <strain evidence="2 3">DSM 15474</strain>
    </source>
</reference>
<dbReference type="PROSITE" id="PS51257">
    <property type="entry name" value="PROKAR_LIPOPROTEIN"/>
    <property type="match status" value="1"/>
</dbReference>
<protein>
    <recommendedName>
        <fullName evidence="4">DUF4352 domain-containing protein</fullName>
    </recommendedName>
</protein>
<accession>A0ABR9J8F0</accession>
<gene>
    <name evidence="2" type="ORF">H4W26_001940</name>
</gene>
<feature type="compositionally biased region" description="Acidic residues" evidence="1">
    <location>
        <begin position="27"/>
        <end position="42"/>
    </location>
</feature>
<name>A0ABR9J8F0_9MICC</name>
<evidence type="ECO:0000313" key="3">
    <source>
        <dbReference type="Proteomes" id="UP000636579"/>
    </source>
</evidence>
<evidence type="ECO:0000256" key="1">
    <source>
        <dbReference type="SAM" id="MobiDB-lite"/>
    </source>
</evidence>
<dbReference type="RefSeq" id="WP_192591840.1">
    <property type="nucleotide sequence ID" value="NZ_JADBEE010000001.1"/>
</dbReference>
<proteinExistence type="predicted"/>
<dbReference type="Proteomes" id="UP000636579">
    <property type="component" value="Unassembled WGS sequence"/>
</dbReference>
<feature type="region of interest" description="Disordered" evidence="1">
    <location>
        <begin position="26"/>
        <end position="74"/>
    </location>
</feature>
<organism evidence="2 3">
    <name type="scientific">Nesterenkonia halotolerans</name>
    <dbReference type="NCBI Taxonomy" id="225325"/>
    <lineage>
        <taxon>Bacteria</taxon>
        <taxon>Bacillati</taxon>
        <taxon>Actinomycetota</taxon>
        <taxon>Actinomycetes</taxon>
        <taxon>Micrococcales</taxon>
        <taxon>Micrococcaceae</taxon>
        <taxon>Nesterenkonia</taxon>
    </lineage>
</organism>
<dbReference type="EMBL" id="JADBEE010000001">
    <property type="protein sequence ID" value="MBE1515185.1"/>
    <property type="molecule type" value="Genomic_DNA"/>
</dbReference>
<evidence type="ECO:0000313" key="2">
    <source>
        <dbReference type="EMBL" id="MBE1515185.1"/>
    </source>
</evidence>
<keyword evidence="3" id="KW-1185">Reference proteome</keyword>
<comment type="caution">
    <text evidence="2">The sequence shown here is derived from an EMBL/GenBank/DDBJ whole genome shotgun (WGS) entry which is preliminary data.</text>
</comment>
<sequence>MSHARISISLGLLICTGTLIVGCSETTGEEDVGQESPVDQESDSSSPETDSPEPDTVTEGEGGGESGDPGEIEEREPVAERLNERGNLPMPEHNPYYLLSPEDDSAIAEFDISDLQTDVVCTSSIAPESTESFLQIDLDVSVENDARNFIPDGAILTTNLFQVLDSDGSIVDTDPGSGEASYSCLPEEEVFPFGSIRPGTSGSGSFVFEPSVESGYVVFHEVLSDTYLEWEFDLR</sequence>